<name>A0AAD6WYP4_9AGAR</name>
<organism evidence="1 2">
    <name type="scientific">Mycena alexandri</name>
    <dbReference type="NCBI Taxonomy" id="1745969"/>
    <lineage>
        <taxon>Eukaryota</taxon>
        <taxon>Fungi</taxon>
        <taxon>Dikarya</taxon>
        <taxon>Basidiomycota</taxon>
        <taxon>Agaricomycotina</taxon>
        <taxon>Agaricomycetes</taxon>
        <taxon>Agaricomycetidae</taxon>
        <taxon>Agaricales</taxon>
        <taxon>Marasmiineae</taxon>
        <taxon>Mycenaceae</taxon>
        <taxon>Mycena</taxon>
    </lineage>
</organism>
<dbReference type="EMBL" id="JARJCM010000074">
    <property type="protein sequence ID" value="KAJ7032348.1"/>
    <property type="molecule type" value="Genomic_DNA"/>
</dbReference>
<comment type="caution">
    <text evidence="1">The sequence shown here is derived from an EMBL/GenBank/DDBJ whole genome shotgun (WGS) entry which is preliminary data.</text>
</comment>
<dbReference type="Proteomes" id="UP001218188">
    <property type="component" value="Unassembled WGS sequence"/>
</dbReference>
<evidence type="ECO:0000313" key="1">
    <source>
        <dbReference type="EMBL" id="KAJ7032348.1"/>
    </source>
</evidence>
<protein>
    <submittedName>
        <fullName evidence="1">Uncharacterized protein</fullName>
    </submittedName>
</protein>
<dbReference type="Gene3D" id="1.25.40.10">
    <property type="entry name" value="Tetratricopeptide repeat domain"/>
    <property type="match status" value="1"/>
</dbReference>
<sequence>MNIAEIEVFMGVSKDLIQEKLNASQAIAKGVQNKMYITACDLIQADLNLREGDMSSLSFCKCLQMRWGDYSEAVTYCLERLGDNSHWEGSHHLSSWTTVFLAHASKGKQRPEIHKALQYLGDVFLKENDEATAISLFTVALEGFTQMDIHRSRAECMIRLGDMSKKNSDLFKASELWEAARPLFERSSQVKRVQDIDERLGRIGEEMKEQHGINLTQLIELNVPMGKVGMVVDNSSDKLEIEDIVVYWSLRSRPVWLVYVRAFLKSIIHISGKNQN</sequence>
<keyword evidence="2" id="KW-1185">Reference proteome</keyword>
<dbReference type="SUPFAM" id="SSF48452">
    <property type="entry name" value="TPR-like"/>
    <property type="match status" value="1"/>
</dbReference>
<dbReference type="AlphaFoldDB" id="A0AAD6WYP4"/>
<reference evidence="1" key="1">
    <citation type="submission" date="2023-03" db="EMBL/GenBank/DDBJ databases">
        <title>Massive genome expansion in bonnet fungi (Mycena s.s.) driven by repeated elements and novel gene families across ecological guilds.</title>
        <authorList>
            <consortium name="Lawrence Berkeley National Laboratory"/>
            <person name="Harder C.B."/>
            <person name="Miyauchi S."/>
            <person name="Viragh M."/>
            <person name="Kuo A."/>
            <person name="Thoen E."/>
            <person name="Andreopoulos B."/>
            <person name="Lu D."/>
            <person name="Skrede I."/>
            <person name="Drula E."/>
            <person name="Henrissat B."/>
            <person name="Morin E."/>
            <person name="Kohler A."/>
            <person name="Barry K."/>
            <person name="LaButti K."/>
            <person name="Morin E."/>
            <person name="Salamov A."/>
            <person name="Lipzen A."/>
            <person name="Mereny Z."/>
            <person name="Hegedus B."/>
            <person name="Baldrian P."/>
            <person name="Stursova M."/>
            <person name="Weitz H."/>
            <person name="Taylor A."/>
            <person name="Grigoriev I.V."/>
            <person name="Nagy L.G."/>
            <person name="Martin F."/>
            <person name="Kauserud H."/>
        </authorList>
    </citation>
    <scope>NUCLEOTIDE SEQUENCE</scope>
    <source>
        <strain evidence="1">CBHHK200</strain>
    </source>
</reference>
<accession>A0AAD6WYP4</accession>
<dbReference type="InterPro" id="IPR011990">
    <property type="entry name" value="TPR-like_helical_dom_sf"/>
</dbReference>
<proteinExistence type="predicted"/>
<gene>
    <name evidence="1" type="ORF">C8F04DRAFT_1185198</name>
</gene>
<evidence type="ECO:0000313" key="2">
    <source>
        <dbReference type="Proteomes" id="UP001218188"/>
    </source>
</evidence>